<dbReference type="Proteomes" id="UP000201946">
    <property type="component" value="Segment"/>
</dbReference>
<sequence length="111" mass="12429">MPSIEEINQAARVLEDLVEEGAHRELDHDTHFMATVANLRTLAYQRTPQTLKVYRRDGRNGYTIYAEKRDGTYVATYVTDGLPGGSSSFQNISPSTVEAHLKLGKLELLYG</sequence>
<gene>
    <name evidence="1" type="primary">96</name>
    <name evidence="1" type="ORF">SEA_MINDY_96</name>
</gene>
<protein>
    <submittedName>
        <fullName evidence="1">Uncharacterized protein</fullName>
    </submittedName>
</protein>
<name>A0A0F6YRK1_9CAUD</name>
<dbReference type="KEGG" id="vg:26796379"/>
<organism evidence="1 2">
    <name type="scientific">Mycobacterium phage Mindy</name>
    <dbReference type="NCBI Taxonomy" id="1647311"/>
    <lineage>
        <taxon>Viruses</taxon>
        <taxon>Duplodnaviria</taxon>
        <taxon>Heunggongvirae</taxon>
        <taxon>Uroviricota</taxon>
        <taxon>Caudoviricetes</taxon>
        <taxon>Kostyavirus</taxon>
        <taxon>Kostyavirus toto</taxon>
    </lineage>
</organism>
<dbReference type="EMBL" id="KR080204">
    <property type="protein sequence ID" value="AKF15126.1"/>
    <property type="molecule type" value="Genomic_DNA"/>
</dbReference>
<reference evidence="1 2" key="1">
    <citation type="journal article" date="2015" name="Genome Announc.">
        <title>Genome Sequence of Mycobacteriophage Mindy.</title>
        <authorList>
            <person name="Pope W.H."/>
            <person name="Bernstein N.I."/>
            <person name="Fasolas C.S."/>
            <person name="Mezghani N."/>
            <person name="Pressimone C.A."/>
            <person name="Selvakumar P."/>
            <person name="Stanton A.C."/>
            <person name="Lapin J.S."/>
            <person name="Prout A.K."/>
            <person name="Grubb S.R."/>
            <person name="Warner M.H."/>
            <person name="Bowman C.A."/>
            <person name="Russell D.A."/>
            <person name="Hatfull G.F."/>
        </authorList>
    </citation>
    <scope>NUCLEOTIDE SEQUENCE [LARGE SCALE GENOMIC DNA]</scope>
</reference>
<proteinExistence type="predicted"/>
<accession>A0A0F6YRK1</accession>
<dbReference type="RefSeq" id="YP_009225383.1">
    <property type="nucleotide sequence ID" value="NC_029093.1"/>
</dbReference>
<dbReference type="GeneID" id="26796379"/>
<evidence type="ECO:0000313" key="1">
    <source>
        <dbReference type="EMBL" id="AKF15126.1"/>
    </source>
</evidence>
<evidence type="ECO:0000313" key="2">
    <source>
        <dbReference type="Proteomes" id="UP000201946"/>
    </source>
</evidence>